<dbReference type="OrthoDB" id="10252094at2759"/>
<dbReference type="AlphaFoldDB" id="A0A132NVI0"/>
<accession>A0A132NVI0</accession>
<proteinExistence type="predicted"/>
<evidence type="ECO:0000313" key="1">
    <source>
        <dbReference type="EMBL" id="KWX14081.1"/>
    </source>
</evidence>
<sequence length="291" mass="32818">MLKVVNSLFEFLHNAPKEVGVAAVSWTIDTNWSTKLPILVSTELCKEIHKTTILDNEQAGDSSASFRMFDIPIRETHVRIFARKAVDASNCLRLLFLLYEFSKHKLQRPDTHLYAILNSCSRSLLKKTQSETLQIDACISVRHAVLESRCAILKEREFEGVVDDLVELSVQCTEEILRSAVDDDVRLALIVDQADLQTYKFLLLVGLSGMCYHGKNACVLYFSSTISKGTLKDIFEKDIYPVRAFCLPLPGQEDQATARRIKSETSICSMTTRLAIESGSDPQMTFVVPYR</sequence>
<dbReference type="Proteomes" id="UP000070089">
    <property type="component" value="Unassembled WGS sequence"/>
</dbReference>
<dbReference type="VEuPathDB" id="GiardiaDB:QR46_1899"/>
<organism evidence="1 2">
    <name type="scientific">Giardia duodenalis assemblage B</name>
    <dbReference type="NCBI Taxonomy" id="1394984"/>
    <lineage>
        <taxon>Eukaryota</taxon>
        <taxon>Metamonada</taxon>
        <taxon>Diplomonadida</taxon>
        <taxon>Hexamitidae</taxon>
        <taxon>Giardiinae</taxon>
        <taxon>Giardia</taxon>
    </lineage>
</organism>
<name>A0A132NVI0_GIAIN</name>
<evidence type="ECO:0000313" key="2">
    <source>
        <dbReference type="Proteomes" id="UP000070089"/>
    </source>
</evidence>
<comment type="caution">
    <text evidence="1">The sequence shown here is derived from an EMBL/GenBank/DDBJ whole genome shotgun (WGS) entry which is preliminary data.</text>
</comment>
<gene>
    <name evidence="1" type="ORF">QR46_1899</name>
</gene>
<dbReference type="EMBL" id="JXTI01000044">
    <property type="protein sequence ID" value="KWX14081.1"/>
    <property type="molecule type" value="Genomic_DNA"/>
</dbReference>
<protein>
    <submittedName>
        <fullName evidence="1">Uncharacterized protein</fullName>
    </submittedName>
</protein>
<reference evidence="1 2" key="1">
    <citation type="journal article" date="2015" name="Mol. Biochem. Parasitol.">
        <title>Identification of polymorphic genes for use in assemblage B genotyping assays through comparative genomics of multiple assemblage B Giardia duodenalis isolates.</title>
        <authorList>
            <person name="Wielinga C."/>
            <person name="Thompson R.C."/>
            <person name="Monis P."/>
            <person name="Ryan U."/>
        </authorList>
    </citation>
    <scope>NUCLEOTIDE SEQUENCE [LARGE SCALE GENOMIC DNA]</scope>
    <source>
        <strain evidence="1 2">BAH15c1</strain>
    </source>
</reference>